<feature type="compositionally biased region" description="Basic and acidic residues" evidence="1">
    <location>
        <begin position="1"/>
        <end position="13"/>
    </location>
</feature>
<dbReference type="Proteomes" id="UP001412067">
    <property type="component" value="Unassembled WGS sequence"/>
</dbReference>
<sequence length="198" mass="22673">MEDERNQRMESIRKRNQWNPRTQPAAQALRKCSKQKLLNKKLTAQAVADPFAYEAYIEKKKQEKIEAQRSSRITIKRKLPKVNRLLAARILENQEQGGEMAGADDPNVKKKSSKKNRGLTSDILKDDRFTAMFENQVRWCQGLSKTAKLLLCSDIPVTCFRCPLRLELNAVGPSGKRVAYVLDIGYCLWGPDFLYLGK</sequence>
<dbReference type="PANTHER" id="PTHR14927">
    <property type="entry name" value="NUCLEOLAR PROTEIN 10"/>
    <property type="match status" value="1"/>
</dbReference>
<name>A0ABR2M175_9ASPA</name>
<comment type="caution">
    <text evidence="2">The sequence shown here is derived from an EMBL/GenBank/DDBJ whole genome shotgun (WGS) entry which is preliminary data.</text>
</comment>
<evidence type="ECO:0000313" key="2">
    <source>
        <dbReference type="EMBL" id="KAK8955574.1"/>
    </source>
</evidence>
<dbReference type="EMBL" id="JBBWWR010000013">
    <property type="protein sequence ID" value="KAK8955574.1"/>
    <property type="molecule type" value="Genomic_DNA"/>
</dbReference>
<organism evidence="2 3">
    <name type="scientific">Platanthera guangdongensis</name>
    <dbReference type="NCBI Taxonomy" id="2320717"/>
    <lineage>
        <taxon>Eukaryota</taxon>
        <taxon>Viridiplantae</taxon>
        <taxon>Streptophyta</taxon>
        <taxon>Embryophyta</taxon>
        <taxon>Tracheophyta</taxon>
        <taxon>Spermatophyta</taxon>
        <taxon>Magnoliopsida</taxon>
        <taxon>Liliopsida</taxon>
        <taxon>Asparagales</taxon>
        <taxon>Orchidaceae</taxon>
        <taxon>Orchidoideae</taxon>
        <taxon>Orchideae</taxon>
        <taxon>Orchidinae</taxon>
        <taxon>Platanthera</taxon>
    </lineage>
</organism>
<proteinExistence type="predicted"/>
<accession>A0ABR2M175</accession>
<evidence type="ECO:0000256" key="1">
    <source>
        <dbReference type="SAM" id="MobiDB-lite"/>
    </source>
</evidence>
<keyword evidence="3" id="KW-1185">Reference proteome</keyword>
<feature type="region of interest" description="Disordered" evidence="1">
    <location>
        <begin position="97"/>
        <end position="117"/>
    </location>
</feature>
<dbReference type="PANTHER" id="PTHR14927:SF0">
    <property type="entry name" value="NUCLEOLAR PROTEIN 10"/>
    <property type="match status" value="1"/>
</dbReference>
<reference evidence="2 3" key="1">
    <citation type="journal article" date="2022" name="Nat. Plants">
        <title>Genomes of leafy and leafless Platanthera orchids illuminate the evolution of mycoheterotrophy.</title>
        <authorList>
            <person name="Li M.H."/>
            <person name="Liu K.W."/>
            <person name="Li Z."/>
            <person name="Lu H.C."/>
            <person name="Ye Q.L."/>
            <person name="Zhang D."/>
            <person name="Wang J.Y."/>
            <person name="Li Y.F."/>
            <person name="Zhong Z.M."/>
            <person name="Liu X."/>
            <person name="Yu X."/>
            <person name="Liu D.K."/>
            <person name="Tu X.D."/>
            <person name="Liu B."/>
            <person name="Hao Y."/>
            <person name="Liao X.Y."/>
            <person name="Jiang Y.T."/>
            <person name="Sun W.H."/>
            <person name="Chen J."/>
            <person name="Chen Y.Q."/>
            <person name="Ai Y."/>
            <person name="Zhai J.W."/>
            <person name="Wu S.S."/>
            <person name="Zhou Z."/>
            <person name="Hsiao Y.Y."/>
            <person name="Wu W.L."/>
            <person name="Chen Y.Y."/>
            <person name="Lin Y.F."/>
            <person name="Hsu J.L."/>
            <person name="Li C.Y."/>
            <person name="Wang Z.W."/>
            <person name="Zhao X."/>
            <person name="Zhong W.Y."/>
            <person name="Ma X.K."/>
            <person name="Ma L."/>
            <person name="Huang J."/>
            <person name="Chen G.Z."/>
            <person name="Huang M.Z."/>
            <person name="Huang L."/>
            <person name="Peng D.H."/>
            <person name="Luo Y.B."/>
            <person name="Zou S.Q."/>
            <person name="Chen S.P."/>
            <person name="Lan S."/>
            <person name="Tsai W.C."/>
            <person name="Van de Peer Y."/>
            <person name="Liu Z.J."/>
        </authorList>
    </citation>
    <scope>NUCLEOTIDE SEQUENCE [LARGE SCALE GENOMIC DNA]</scope>
    <source>
        <strain evidence="2">Lor288</strain>
    </source>
</reference>
<gene>
    <name evidence="2" type="ORF">KSP40_PGU002507</name>
</gene>
<feature type="region of interest" description="Disordered" evidence="1">
    <location>
        <begin position="1"/>
        <end position="25"/>
    </location>
</feature>
<evidence type="ECO:0000313" key="3">
    <source>
        <dbReference type="Proteomes" id="UP001412067"/>
    </source>
</evidence>
<protein>
    <submittedName>
        <fullName evidence="2">Uncharacterized protein</fullName>
    </submittedName>
</protein>
<dbReference type="InterPro" id="IPR040382">
    <property type="entry name" value="NOL10/Enp2"/>
</dbReference>